<name>A0A8S0W0E0_CYCAE</name>
<evidence type="ECO:0000313" key="2">
    <source>
        <dbReference type="Proteomes" id="UP000467700"/>
    </source>
</evidence>
<reference evidence="1 2" key="1">
    <citation type="submission" date="2020-01" db="EMBL/GenBank/DDBJ databases">
        <authorList>
            <person name="Gupta K D."/>
        </authorList>
    </citation>
    <scope>NUCLEOTIDE SEQUENCE [LARGE SCALE GENOMIC DNA]</scope>
</reference>
<dbReference type="Proteomes" id="UP000467700">
    <property type="component" value="Unassembled WGS sequence"/>
</dbReference>
<gene>
    <name evidence="1" type="ORF">AAE3_LOCUS12367</name>
</gene>
<comment type="caution">
    <text evidence="1">The sequence shown here is derived from an EMBL/GenBank/DDBJ whole genome shotgun (WGS) entry which is preliminary data.</text>
</comment>
<dbReference type="AlphaFoldDB" id="A0A8S0W0E0"/>
<protein>
    <submittedName>
        <fullName evidence="1">Uncharacterized protein</fullName>
    </submittedName>
</protein>
<sequence length="195" mass="22281">MRYIRNNIIASLIRTEHHLTISLATTSRCTGRLVPLRLAPLTFHPALPPTASKFSFTCIRSPYPIASRWTSKLKGADSSNSLPKRLRSLAVPRFGACATRLLAALQFQIYAFRGWLTFRLHLLSQKIQRSKHEVVIEYVYQEEVDPSNMSFVMASFHGIVHIFPFSYLMYCSRVQLIFIGEERVPLHAMLSKDSP</sequence>
<proteinExistence type="predicted"/>
<dbReference type="EMBL" id="CACVBS010000085">
    <property type="protein sequence ID" value="CAA7270074.1"/>
    <property type="molecule type" value="Genomic_DNA"/>
</dbReference>
<evidence type="ECO:0000313" key="1">
    <source>
        <dbReference type="EMBL" id="CAA7270074.1"/>
    </source>
</evidence>
<accession>A0A8S0W0E0</accession>
<organism evidence="1 2">
    <name type="scientific">Cyclocybe aegerita</name>
    <name type="common">Black poplar mushroom</name>
    <name type="synonym">Agrocybe aegerita</name>
    <dbReference type="NCBI Taxonomy" id="1973307"/>
    <lineage>
        <taxon>Eukaryota</taxon>
        <taxon>Fungi</taxon>
        <taxon>Dikarya</taxon>
        <taxon>Basidiomycota</taxon>
        <taxon>Agaricomycotina</taxon>
        <taxon>Agaricomycetes</taxon>
        <taxon>Agaricomycetidae</taxon>
        <taxon>Agaricales</taxon>
        <taxon>Agaricineae</taxon>
        <taxon>Bolbitiaceae</taxon>
        <taxon>Cyclocybe</taxon>
    </lineage>
</organism>
<keyword evidence="2" id="KW-1185">Reference proteome</keyword>